<evidence type="ECO:0000313" key="2">
    <source>
        <dbReference type="Proteomes" id="UP000028990"/>
    </source>
</evidence>
<dbReference type="Proteomes" id="UP000028990">
    <property type="component" value="Unassembled WGS sequence"/>
</dbReference>
<sequence length="70" mass="7557">MGYPGHQETLDPKGRGRVALEKAELRCAELADERGGDLRPNEAHPIPSELRCAELADERGGPRGPIRLAG</sequence>
<keyword evidence="2" id="KW-1185">Reference proteome</keyword>
<protein>
    <submittedName>
        <fullName evidence="1">Uncharacterized protein</fullName>
    </submittedName>
</protein>
<organism evidence="1 2">
    <name type="scientific">Fukomys damarensis</name>
    <name type="common">Damaraland mole rat</name>
    <name type="synonym">Cryptomys damarensis</name>
    <dbReference type="NCBI Taxonomy" id="885580"/>
    <lineage>
        <taxon>Eukaryota</taxon>
        <taxon>Metazoa</taxon>
        <taxon>Chordata</taxon>
        <taxon>Craniata</taxon>
        <taxon>Vertebrata</taxon>
        <taxon>Euteleostomi</taxon>
        <taxon>Mammalia</taxon>
        <taxon>Eutheria</taxon>
        <taxon>Euarchontoglires</taxon>
        <taxon>Glires</taxon>
        <taxon>Rodentia</taxon>
        <taxon>Hystricomorpha</taxon>
        <taxon>Bathyergidae</taxon>
        <taxon>Fukomys</taxon>
    </lineage>
</organism>
<gene>
    <name evidence="1" type="ORF">H920_02487</name>
</gene>
<evidence type="ECO:0000313" key="1">
    <source>
        <dbReference type="EMBL" id="KFO36113.1"/>
    </source>
</evidence>
<accession>A0A091E086</accession>
<name>A0A091E086_FUKDA</name>
<dbReference type="AlphaFoldDB" id="A0A091E086"/>
<reference evidence="1 2" key="1">
    <citation type="submission" date="2013-11" db="EMBL/GenBank/DDBJ databases">
        <title>The Damaraland mole rat (Fukomys damarensis) genome and evolution of African mole rats.</title>
        <authorList>
            <person name="Gladyshev V.N."/>
            <person name="Fang X."/>
        </authorList>
    </citation>
    <scope>NUCLEOTIDE SEQUENCE [LARGE SCALE GENOMIC DNA]</scope>
    <source>
        <tissue evidence="1">Liver</tissue>
    </source>
</reference>
<proteinExistence type="predicted"/>
<dbReference type="EMBL" id="KN121538">
    <property type="protein sequence ID" value="KFO36113.1"/>
    <property type="molecule type" value="Genomic_DNA"/>
</dbReference>